<proteinExistence type="predicted"/>
<organism evidence="1">
    <name type="scientific">Rhizophora mucronata</name>
    <name type="common">Asiatic mangrove</name>
    <dbReference type="NCBI Taxonomy" id="61149"/>
    <lineage>
        <taxon>Eukaryota</taxon>
        <taxon>Viridiplantae</taxon>
        <taxon>Streptophyta</taxon>
        <taxon>Embryophyta</taxon>
        <taxon>Tracheophyta</taxon>
        <taxon>Spermatophyta</taxon>
        <taxon>Magnoliopsida</taxon>
        <taxon>eudicotyledons</taxon>
        <taxon>Gunneridae</taxon>
        <taxon>Pentapetalae</taxon>
        <taxon>rosids</taxon>
        <taxon>fabids</taxon>
        <taxon>Malpighiales</taxon>
        <taxon>Rhizophoraceae</taxon>
        <taxon>Rhizophora</taxon>
    </lineage>
</organism>
<protein>
    <submittedName>
        <fullName evidence="1">Uncharacterized protein</fullName>
    </submittedName>
</protein>
<dbReference type="AlphaFoldDB" id="A0A2P2QRQ2"/>
<accession>A0A2P2QRQ2</accession>
<reference evidence="1" key="1">
    <citation type="submission" date="2018-02" db="EMBL/GenBank/DDBJ databases">
        <title>Rhizophora mucronata_Transcriptome.</title>
        <authorList>
            <person name="Meera S.P."/>
            <person name="Sreeshan A."/>
            <person name="Augustine A."/>
        </authorList>
    </citation>
    <scope>NUCLEOTIDE SEQUENCE</scope>
    <source>
        <tissue evidence="1">Leaf</tissue>
    </source>
</reference>
<evidence type="ECO:0000313" key="1">
    <source>
        <dbReference type="EMBL" id="MBX69581.1"/>
    </source>
</evidence>
<sequence>MISMVIENGMMEKDLCS</sequence>
<name>A0A2P2QRQ2_RHIMU</name>
<dbReference type="EMBL" id="GGEC01089097">
    <property type="protein sequence ID" value="MBX69581.1"/>
    <property type="molecule type" value="Transcribed_RNA"/>
</dbReference>